<reference evidence="1 2" key="1">
    <citation type="journal article" date="2015" name="Antimicrob. Agents Chemother.">
        <title>Whole-Genome Sequencing Identifies Emergence of a Quinolone Resistance Mutation in a Case of Stenotrophomonas maltophilia Bacteremia.</title>
        <authorList>
            <person name="Pak T.R."/>
            <person name="Altman D.R."/>
            <person name="Attie O."/>
            <person name="Sebra R."/>
            <person name="Hamula C.L."/>
            <person name="Lewis M."/>
            <person name="Deikus G."/>
            <person name="Newman L.C."/>
            <person name="Fang G."/>
            <person name="Hand J."/>
            <person name="Papel G."/>
            <person name="Wallach F."/>
            <person name="Schadt E.E."/>
            <person name="Huprikar S."/>
            <person name="van Bakel H."/>
            <person name="Kasarskis A."/>
            <person name="Bashir A."/>
        </authorList>
    </citation>
    <scope>NUCLEOTIDE SEQUENCE [LARGE SCALE GENOMIC DNA]</scope>
    <source>
        <strain evidence="1 2">ISMMS6</strain>
    </source>
</reference>
<organism evidence="1 2">
    <name type="scientific">Stenotrophomonas maltophilia</name>
    <name type="common">Pseudomonas maltophilia</name>
    <name type="synonym">Xanthomonas maltophilia</name>
    <dbReference type="NCBI Taxonomy" id="40324"/>
    <lineage>
        <taxon>Bacteria</taxon>
        <taxon>Pseudomonadati</taxon>
        <taxon>Pseudomonadota</taxon>
        <taxon>Gammaproteobacteria</taxon>
        <taxon>Lysobacterales</taxon>
        <taxon>Lysobacteraceae</taxon>
        <taxon>Stenotrophomonas</taxon>
        <taxon>Stenotrophomonas maltophilia group</taxon>
    </lineage>
</organism>
<dbReference type="EMBL" id="JZIW01000010">
    <property type="protein sequence ID" value="KOO70047.1"/>
    <property type="molecule type" value="Genomic_DNA"/>
</dbReference>
<comment type="caution">
    <text evidence="1">The sequence shown here is derived from an EMBL/GenBank/DDBJ whole genome shotgun (WGS) entry which is preliminary data.</text>
</comment>
<name>A0AB34TBV1_STEMA</name>
<dbReference type="RefSeq" id="WP_053463315.1">
    <property type="nucleotide sequence ID" value="NZ_JZIW01000010.1"/>
</dbReference>
<proteinExistence type="predicted"/>
<evidence type="ECO:0000313" key="2">
    <source>
        <dbReference type="Proteomes" id="UP000037632"/>
    </source>
</evidence>
<evidence type="ECO:0008006" key="3">
    <source>
        <dbReference type="Google" id="ProtNLM"/>
    </source>
</evidence>
<dbReference type="Proteomes" id="UP000037632">
    <property type="component" value="Unassembled WGS sequence"/>
</dbReference>
<sequence length="154" mass="17639">MYRLTDNPDMLYCIETGAFIPRGHWMWPTEWLLINTPLPVPAPYEPNTPAHHRAIRDAAWKWMNDVVNERQYDSIESCVGYYNSGVERYRLEARAMVAWRDAVNEKLVALVLDPPPGVVTWEQVRPLLPQPSQFNWPSSLELPLGVGDGPAVQL</sequence>
<accession>A0AB34TBV1</accession>
<dbReference type="AlphaFoldDB" id="A0AB34TBV1"/>
<protein>
    <recommendedName>
        <fullName evidence="3">Phage tail protein</fullName>
    </recommendedName>
</protein>
<evidence type="ECO:0000313" key="1">
    <source>
        <dbReference type="EMBL" id="KOO70047.1"/>
    </source>
</evidence>
<gene>
    <name evidence="1" type="ORF">VL23_20380</name>
</gene>